<dbReference type="AlphaFoldDB" id="A0A127VF04"/>
<keyword evidence="3" id="KW-1185">Reference proteome</keyword>
<accession>A0A127VF04</accession>
<dbReference type="Proteomes" id="UP000071561">
    <property type="component" value="Chromosome"/>
</dbReference>
<sequence>MRKQFLLKHLFLVVPIMLFLHSCKKDNVPEVTKDQNSTQSLVDIAKSSLEKQSLAGSPLLSNLKSIGMAPDWSNIKTSINSENKTVLAIPLEQTANSFSELNVIVTNGLPHEVIKKYTVSNDNSILLEFYALNGRLLKAGHYDATSGKFQLAKSITNSVILYEQKNKLGSNGNLFLLLANNKTKISTGVKTVAINGIHDLEEVEIEGQGPATPEIGDPQGPSNDNGYGPVDYYPVEPVPPSGGSAGGEDSDPSANFVNKIDDTKLKECFKKVLENLKNIDRACLPNLVKVFSGNTPGYNWIMQDGNTSVNNGVTNASYNRTTASATTTFNSDNFKGGSNLAIAKTILHESVHAYLVAYFGVDNISAQQTYSQYFEAYNKSTRPDLNDLQHNEMVRNFIGSVAGNLISYGKNQGYNLPDQFYYDLSWGGLQETSAFKNLTPDVQKRILNVIKIEQSGIDVDGNQSKPKGNTSGGC</sequence>
<evidence type="ECO:0000256" key="1">
    <source>
        <dbReference type="SAM" id="MobiDB-lite"/>
    </source>
</evidence>
<dbReference type="OrthoDB" id="799145at2"/>
<evidence type="ECO:0000313" key="2">
    <source>
        <dbReference type="EMBL" id="AMP99879.1"/>
    </source>
</evidence>
<proteinExistence type="predicted"/>
<reference evidence="2 3" key="1">
    <citation type="submission" date="2016-03" db="EMBL/GenBank/DDBJ databases">
        <title>Complete genome sequence of Pedobacter cryoconitis PAMC 27485.</title>
        <authorList>
            <person name="Lee J."/>
            <person name="Kim O.-S."/>
        </authorList>
    </citation>
    <scope>NUCLEOTIDE SEQUENCE [LARGE SCALE GENOMIC DNA]</scope>
    <source>
        <strain evidence="2 3">PAMC 27485</strain>
    </source>
</reference>
<organism evidence="2 3">
    <name type="scientific">Pedobacter cryoconitis</name>
    <dbReference type="NCBI Taxonomy" id="188932"/>
    <lineage>
        <taxon>Bacteria</taxon>
        <taxon>Pseudomonadati</taxon>
        <taxon>Bacteroidota</taxon>
        <taxon>Sphingobacteriia</taxon>
        <taxon>Sphingobacteriales</taxon>
        <taxon>Sphingobacteriaceae</taxon>
        <taxon>Pedobacter</taxon>
    </lineage>
</organism>
<dbReference type="EMBL" id="CP014504">
    <property type="protein sequence ID" value="AMP99879.1"/>
    <property type="molecule type" value="Genomic_DNA"/>
</dbReference>
<name>A0A127VF04_9SPHI</name>
<protein>
    <submittedName>
        <fullName evidence="2">Uncharacterized protein</fullName>
    </submittedName>
</protein>
<dbReference type="RefSeq" id="WP_068402428.1">
    <property type="nucleotide sequence ID" value="NZ_CP014504.1"/>
</dbReference>
<gene>
    <name evidence="2" type="ORF">AY601_3005</name>
</gene>
<dbReference type="PATRIC" id="fig|188932.3.peg.3135"/>
<dbReference type="KEGG" id="pcm:AY601_3005"/>
<feature type="region of interest" description="Disordered" evidence="1">
    <location>
        <begin position="208"/>
        <end position="256"/>
    </location>
</feature>
<evidence type="ECO:0000313" key="3">
    <source>
        <dbReference type="Proteomes" id="UP000071561"/>
    </source>
</evidence>